<dbReference type="InterPro" id="IPR018376">
    <property type="entry name" value="Enoyl-CoA_hyd/isom_CS"/>
</dbReference>
<protein>
    <submittedName>
        <fullName evidence="3">Crotonase/enoyl-CoA hydratase family protein</fullName>
    </submittedName>
</protein>
<accession>A0ABD5YL23</accession>
<organism evidence="3 4">
    <name type="scientific">Halocatena marina</name>
    <dbReference type="NCBI Taxonomy" id="2934937"/>
    <lineage>
        <taxon>Archaea</taxon>
        <taxon>Methanobacteriati</taxon>
        <taxon>Methanobacteriota</taxon>
        <taxon>Stenosarchaea group</taxon>
        <taxon>Halobacteria</taxon>
        <taxon>Halobacteriales</taxon>
        <taxon>Natronomonadaceae</taxon>
        <taxon>Halocatena</taxon>
    </lineage>
</organism>
<reference evidence="3 4" key="1">
    <citation type="journal article" date="2019" name="Int. J. Syst. Evol. Microbiol.">
        <title>The Global Catalogue of Microorganisms (GCM) 10K type strain sequencing project: providing services to taxonomists for standard genome sequencing and annotation.</title>
        <authorList>
            <consortium name="The Broad Institute Genomics Platform"/>
            <consortium name="The Broad Institute Genome Sequencing Center for Infectious Disease"/>
            <person name="Wu L."/>
            <person name="Ma J."/>
        </authorList>
    </citation>
    <scope>NUCLEOTIDE SEQUENCE [LARGE SCALE GENOMIC DNA]</scope>
    <source>
        <strain evidence="3 4">RDMS1</strain>
    </source>
</reference>
<dbReference type="Pfam" id="PF00378">
    <property type="entry name" value="ECH_1"/>
    <property type="match status" value="1"/>
</dbReference>
<dbReference type="PROSITE" id="PS00166">
    <property type="entry name" value="ENOYL_COA_HYDRATASE"/>
    <property type="match status" value="1"/>
</dbReference>
<evidence type="ECO:0000313" key="3">
    <source>
        <dbReference type="EMBL" id="MFC7189943.1"/>
    </source>
</evidence>
<dbReference type="GeneID" id="76199509"/>
<evidence type="ECO:0000313" key="4">
    <source>
        <dbReference type="Proteomes" id="UP001596417"/>
    </source>
</evidence>
<dbReference type="RefSeq" id="WP_264554673.1">
    <property type="nucleotide sequence ID" value="NZ_CP109979.1"/>
</dbReference>
<dbReference type="Gene3D" id="1.10.287.2460">
    <property type="match status" value="1"/>
</dbReference>
<evidence type="ECO:0000256" key="1">
    <source>
        <dbReference type="ARBA" id="ARBA00005254"/>
    </source>
</evidence>
<dbReference type="Gene3D" id="3.90.226.10">
    <property type="entry name" value="2-enoyl-CoA Hydratase, Chain A, domain 1"/>
    <property type="match status" value="1"/>
</dbReference>
<dbReference type="AlphaFoldDB" id="A0ABD5YL23"/>
<dbReference type="InterPro" id="IPR001753">
    <property type="entry name" value="Enoyl-CoA_hydra/iso"/>
</dbReference>
<name>A0ABD5YL23_9EURY</name>
<comment type="caution">
    <text evidence="3">The sequence shown here is derived from an EMBL/GenBank/DDBJ whole genome shotgun (WGS) entry which is preliminary data.</text>
</comment>
<dbReference type="SUPFAM" id="SSF52096">
    <property type="entry name" value="ClpP/crotonase"/>
    <property type="match status" value="1"/>
</dbReference>
<dbReference type="InterPro" id="IPR029045">
    <property type="entry name" value="ClpP/crotonase-like_dom_sf"/>
</dbReference>
<dbReference type="CDD" id="cd06558">
    <property type="entry name" value="crotonase-like"/>
    <property type="match status" value="1"/>
</dbReference>
<comment type="similarity">
    <text evidence="1 2">Belongs to the enoyl-CoA hydratase/isomerase family.</text>
</comment>
<gene>
    <name evidence="3" type="ORF">ACFQL7_08790</name>
</gene>
<proteinExistence type="inferred from homology"/>
<dbReference type="NCBIfam" id="NF006108">
    <property type="entry name" value="PRK08259.1"/>
    <property type="match status" value="1"/>
</dbReference>
<sequence>MVDYTLDGSIAVITIDRPEAKNAIDNETALALRDAWQRFDDDDDAFVGILTGSGETFSAGADLKAMDLEDRPEGWLGFSRMHVEKPTIAAIEGHCVAGGLELALWCDLRVAGESATFGCFERRFGVPLVDGGTQRLPHIVGLGRALDMILTGRAVNAREAKEWGLLTRIADDGAALAVAQEMAATIAEYPQQTVRTDRAAVYDGLGEELAQGLRIEAWHGQRALETAYEGAERFESGEGRHGENIERREE</sequence>
<keyword evidence="4" id="KW-1185">Reference proteome</keyword>
<dbReference type="Proteomes" id="UP001596417">
    <property type="component" value="Unassembled WGS sequence"/>
</dbReference>
<dbReference type="EMBL" id="JBHTAX010000001">
    <property type="protein sequence ID" value="MFC7189943.1"/>
    <property type="molecule type" value="Genomic_DNA"/>
</dbReference>
<dbReference type="PANTHER" id="PTHR43802">
    <property type="entry name" value="ENOYL-COA HYDRATASE"/>
    <property type="match status" value="1"/>
</dbReference>
<dbReference type="PANTHER" id="PTHR43802:SF1">
    <property type="entry name" value="IP11341P-RELATED"/>
    <property type="match status" value="1"/>
</dbReference>
<evidence type="ECO:0000256" key="2">
    <source>
        <dbReference type="RuleBase" id="RU003707"/>
    </source>
</evidence>